<keyword evidence="1" id="KW-1133">Transmembrane helix</keyword>
<sequence length="215" mass="25700">MSDFYVDIFSYSINVLEFIAALVALIHYEKYVNSSERYFLHFLWGTFFVDAILGPSSRFFEIDSTWLYYGYTGISFLFYYWWYYTILKEKLYKKIIIVLSIIYIILYIINSTNFEFHQYSFVIGTSFALVLAGFHLHQLFNSDHILKIKYKLSFWITTALLLFNIGVIPTILLSKYFNIYANNSVFSIILFFLNIVLYGPYILGFIWTKKKYNHF</sequence>
<feature type="transmembrane region" description="Helical" evidence="1">
    <location>
        <begin position="91"/>
        <end position="109"/>
    </location>
</feature>
<accession>A0ABT8WPW9</accession>
<feature type="transmembrane region" description="Helical" evidence="1">
    <location>
        <begin position="185"/>
        <end position="207"/>
    </location>
</feature>
<gene>
    <name evidence="2" type="ORF">Q4Q40_13435</name>
</gene>
<evidence type="ECO:0000313" key="3">
    <source>
        <dbReference type="Proteomes" id="UP001176806"/>
    </source>
</evidence>
<keyword evidence="3" id="KW-1185">Reference proteome</keyword>
<evidence type="ECO:0000313" key="2">
    <source>
        <dbReference type="EMBL" id="MDO5975195.1"/>
    </source>
</evidence>
<feature type="transmembrane region" description="Helical" evidence="1">
    <location>
        <begin position="152"/>
        <end position="173"/>
    </location>
</feature>
<name>A0ABT8WPW9_9FLAO</name>
<feature type="transmembrane region" description="Helical" evidence="1">
    <location>
        <begin position="66"/>
        <end position="84"/>
    </location>
</feature>
<dbReference type="EMBL" id="JAUOEL010000004">
    <property type="protein sequence ID" value="MDO5975195.1"/>
    <property type="molecule type" value="Genomic_DNA"/>
</dbReference>
<dbReference type="Proteomes" id="UP001176806">
    <property type="component" value="Unassembled WGS sequence"/>
</dbReference>
<feature type="transmembrane region" description="Helical" evidence="1">
    <location>
        <begin position="6"/>
        <end position="26"/>
    </location>
</feature>
<feature type="transmembrane region" description="Helical" evidence="1">
    <location>
        <begin position="38"/>
        <end position="60"/>
    </location>
</feature>
<dbReference type="RefSeq" id="WP_303302367.1">
    <property type="nucleotide sequence ID" value="NZ_BAABDA010000035.1"/>
</dbReference>
<proteinExistence type="predicted"/>
<reference evidence="2" key="1">
    <citation type="submission" date="2023-07" db="EMBL/GenBank/DDBJ databases">
        <title>Two novel species in the genus Flavivirga.</title>
        <authorList>
            <person name="Kwon K."/>
        </authorList>
    </citation>
    <scope>NUCLEOTIDE SEQUENCE</scope>
    <source>
        <strain evidence="2">KACC 14158</strain>
    </source>
</reference>
<organism evidence="2 3">
    <name type="scientific">Flavivirga jejuensis</name>
    <dbReference type="NCBI Taxonomy" id="870487"/>
    <lineage>
        <taxon>Bacteria</taxon>
        <taxon>Pseudomonadati</taxon>
        <taxon>Bacteroidota</taxon>
        <taxon>Flavobacteriia</taxon>
        <taxon>Flavobacteriales</taxon>
        <taxon>Flavobacteriaceae</taxon>
        <taxon>Flavivirga</taxon>
    </lineage>
</organism>
<feature type="transmembrane region" description="Helical" evidence="1">
    <location>
        <begin position="121"/>
        <end position="140"/>
    </location>
</feature>
<evidence type="ECO:0008006" key="4">
    <source>
        <dbReference type="Google" id="ProtNLM"/>
    </source>
</evidence>
<keyword evidence="1" id="KW-0812">Transmembrane</keyword>
<keyword evidence="1" id="KW-0472">Membrane</keyword>
<comment type="caution">
    <text evidence="2">The sequence shown here is derived from an EMBL/GenBank/DDBJ whole genome shotgun (WGS) entry which is preliminary data.</text>
</comment>
<evidence type="ECO:0000256" key="1">
    <source>
        <dbReference type="SAM" id="Phobius"/>
    </source>
</evidence>
<protein>
    <recommendedName>
        <fullName evidence="4">Membrane protein DUF2306</fullName>
    </recommendedName>
</protein>